<protein>
    <recommendedName>
        <fullName evidence="3">Aspergillus nuclease S1</fullName>
        <ecNumber evidence="3">3.1.30.1</ecNumber>
    </recommendedName>
</protein>
<proteinExistence type="inferred from homology"/>
<dbReference type="InParanoid" id="A0A7I4EYS9"/>
<keyword evidence="5" id="KW-0479">Metal-binding</keyword>
<dbReference type="GO" id="GO:0000014">
    <property type="term" value="F:single-stranded DNA endodeoxyribonuclease activity"/>
    <property type="evidence" value="ECO:0007669"/>
    <property type="project" value="UniProtKB-ARBA"/>
</dbReference>
<keyword evidence="12" id="KW-1185">Reference proteome</keyword>
<keyword evidence="10" id="KW-0732">Signal</keyword>
<evidence type="ECO:0000313" key="11">
    <source>
        <dbReference type="EnsemblPlants" id="Pp3c10_13680V3.4"/>
    </source>
</evidence>
<dbReference type="Gramene" id="Pp3c10_13680V3.4">
    <property type="protein sequence ID" value="Pp3c10_13680V3.4"/>
    <property type="gene ID" value="Pp3c10_13680"/>
</dbReference>
<keyword evidence="6" id="KW-0255">Endonuclease</keyword>
<dbReference type="EnsemblPlants" id="Pp3c10_13680V3.4">
    <property type="protein sequence ID" value="Pp3c10_13680V3.4"/>
    <property type="gene ID" value="Pp3c10_13680"/>
</dbReference>
<dbReference type="GO" id="GO:0006308">
    <property type="term" value="P:DNA catabolic process"/>
    <property type="evidence" value="ECO:0007669"/>
    <property type="project" value="InterPro"/>
</dbReference>
<evidence type="ECO:0000256" key="9">
    <source>
        <dbReference type="ARBA" id="ARBA00023180"/>
    </source>
</evidence>
<dbReference type="GO" id="GO:0003676">
    <property type="term" value="F:nucleic acid binding"/>
    <property type="evidence" value="ECO:0007669"/>
    <property type="project" value="InterPro"/>
</dbReference>
<reference evidence="11 12" key="2">
    <citation type="journal article" date="2018" name="Plant J.">
        <title>The Physcomitrella patens chromosome-scale assembly reveals moss genome structure and evolution.</title>
        <authorList>
            <person name="Lang D."/>
            <person name="Ullrich K.K."/>
            <person name="Murat F."/>
            <person name="Fuchs J."/>
            <person name="Jenkins J."/>
            <person name="Haas F.B."/>
            <person name="Piednoel M."/>
            <person name="Gundlach H."/>
            <person name="Van Bel M."/>
            <person name="Meyberg R."/>
            <person name="Vives C."/>
            <person name="Morata J."/>
            <person name="Symeonidi A."/>
            <person name="Hiss M."/>
            <person name="Muchero W."/>
            <person name="Kamisugi Y."/>
            <person name="Saleh O."/>
            <person name="Blanc G."/>
            <person name="Decker E.L."/>
            <person name="van Gessel N."/>
            <person name="Grimwood J."/>
            <person name="Hayes R.D."/>
            <person name="Graham S.W."/>
            <person name="Gunter L.E."/>
            <person name="McDaniel S.F."/>
            <person name="Hoernstein S.N.W."/>
            <person name="Larsson A."/>
            <person name="Li F.W."/>
            <person name="Perroud P.F."/>
            <person name="Phillips J."/>
            <person name="Ranjan P."/>
            <person name="Rokshar D.S."/>
            <person name="Rothfels C.J."/>
            <person name="Schneider L."/>
            <person name="Shu S."/>
            <person name="Stevenson D.W."/>
            <person name="Thummler F."/>
            <person name="Tillich M."/>
            <person name="Villarreal Aguilar J.C."/>
            <person name="Widiez T."/>
            <person name="Wong G.K."/>
            <person name="Wymore A."/>
            <person name="Zhang Y."/>
            <person name="Zimmer A.D."/>
            <person name="Quatrano R.S."/>
            <person name="Mayer K.F.X."/>
            <person name="Goodstein D."/>
            <person name="Casacuberta J.M."/>
            <person name="Vandepoele K."/>
            <person name="Reski R."/>
            <person name="Cuming A.C."/>
            <person name="Tuskan G.A."/>
            <person name="Maumus F."/>
            <person name="Salse J."/>
            <person name="Schmutz J."/>
            <person name="Rensing S.A."/>
        </authorList>
    </citation>
    <scope>NUCLEOTIDE SEQUENCE [LARGE SCALE GENOMIC DNA]</scope>
    <source>
        <strain evidence="11 12">cv. Gransden 2004</strain>
    </source>
</reference>
<feature type="signal peptide" evidence="10">
    <location>
        <begin position="1"/>
        <end position="15"/>
    </location>
</feature>
<evidence type="ECO:0000256" key="1">
    <source>
        <dbReference type="ARBA" id="ARBA00000245"/>
    </source>
</evidence>
<dbReference type="InterPro" id="IPR003154">
    <property type="entry name" value="S1/P1nuclease"/>
</dbReference>
<dbReference type="EC" id="3.1.30.1" evidence="3"/>
<accession>A0A7I4EYS9</accession>
<evidence type="ECO:0000313" key="12">
    <source>
        <dbReference type="Proteomes" id="UP000006727"/>
    </source>
</evidence>
<dbReference type="AlphaFoldDB" id="A0A7I4EYS9"/>
<dbReference type="EMBL" id="ABEU02000010">
    <property type="status" value="NOT_ANNOTATED_CDS"/>
    <property type="molecule type" value="Genomic_DNA"/>
</dbReference>
<feature type="chain" id="PRO_5029806070" description="Aspergillus nuclease S1" evidence="10">
    <location>
        <begin position="16"/>
        <end position="357"/>
    </location>
</feature>
<evidence type="ECO:0000256" key="3">
    <source>
        <dbReference type="ARBA" id="ARBA00012562"/>
    </source>
</evidence>
<evidence type="ECO:0000256" key="10">
    <source>
        <dbReference type="SAM" id="SignalP"/>
    </source>
</evidence>
<keyword evidence="8" id="KW-1015">Disulfide bond</keyword>
<dbReference type="PANTHER" id="PTHR33146">
    <property type="entry name" value="ENDONUCLEASE 4"/>
    <property type="match status" value="1"/>
</dbReference>
<dbReference type="Pfam" id="PF02265">
    <property type="entry name" value="S1-P1_nuclease"/>
    <property type="match status" value="2"/>
</dbReference>
<gene>
    <name evidence="11" type="primary">LOC112288061</name>
</gene>
<comment type="similarity">
    <text evidence="2">Belongs to the nuclease type I family.</text>
</comment>
<dbReference type="InterPro" id="IPR008947">
    <property type="entry name" value="PLipase_C/P1_nuclease_dom_sf"/>
</dbReference>
<name>A0A7I4EYS9_PHYPA</name>
<dbReference type="Gene3D" id="1.10.575.10">
    <property type="entry name" value="P1 Nuclease"/>
    <property type="match status" value="1"/>
</dbReference>
<evidence type="ECO:0000256" key="8">
    <source>
        <dbReference type="ARBA" id="ARBA00023157"/>
    </source>
</evidence>
<reference evidence="11" key="3">
    <citation type="submission" date="2020-12" db="UniProtKB">
        <authorList>
            <consortium name="EnsemblPlants"/>
        </authorList>
    </citation>
    <scope>IDENTIFICATION</scope>
</reference>
<organism evidence="11 12">
    <name type="scientific">Physcomitrium patens</name>
    <name type="common">Spreading-leaved earth moss</name>
    <name type="synonym">Physcomitrella patens</name>
    <dbReference type="NCBI Taxonomy" id="3218"/>
    <lineage>
        <taxon>Eukaryota</taxon>
        <taxon>Viridiplantae</taxon>
        <taxon>Streptophyta</taxon>
        <taxon>Embryophyta</taxon>
        <taxon>Bryophyta</taxon>
        <taxon>Bryophytina</taxon>
        <taxon>Bryopsida</taxon>
        <taxon>Funariidae</taxon>
        <taxon>Funariales</taxon>
        <taxon>Funariaceae</taxon>
        <taxon>Physcomitrium</taxon>
    </lineage>
</organism>
<evidence type="ECO:0000256" key="6">
    <source>
        <dbReference type="ARBA" id="ARBA00022759"/>
    </source>
</evidence>
<dbReference type="PANTHER" id="PTHR33146:SF26">
    <property type="entry name" value="ENDONUCLEASE 4"/>
    <property type="match status" value="1"/>
</dbReference>
<keyword evidence="9" id="KW-0325">Glycoprotein</keyword>
<keyword evidence="4" id="KW-0540">Nuclease</keyword>
<sequence length="357" mass="40097">MALTMMFAVVTVAVAFGVLFRVEQVVAWGADGHRVTCLIAEPLLYEPTKQAIAALLPKSANGNLADLCTWPDDVRWMDKYKWTRELHWVNTPNHVCKYDYNRDCHDHMGTPNVCISGAINNFTHILWNHTRNRNMKNGRVGVRTNVFEDLAWFSIELTSTLKPATRKRIHSDSGSSSYGSSSDIFTCYRAFVFGEAEDVTEALLFLAHFMGDIHQPLHTGFRSDQGGNNISVYWYHRRSDLHHVWDTEIVSKALKENHNSDPEIMADSILNNATDNWASEVDAWGICHNRKLSCPDTYATESINLACKWAYSGAAPGTALGDEYYTSRLPTVELRLAQGGVRLAAILNSIFDPNAPQ</sequence>
<evidence type="ECO:0000256" key="7">
    <source>
        <dbReference type="ARBA" id="ARBA00022801"/>
    </source>
</evidence>
<dbReference type="CDD" id="cd11010">
    <property type="entry name" value="S1-P1_nuclease"/>
    <property type="match status" value="1"/>
</dbReference>
<keyword evidence="7" id="KW-0378">Hydrolase</keyword>
<comment type="catalytic activity">
    <reaction evidence="1">
        <text>Endonucleolytic cleavage to 5'-phosphomononucleotide and 5'-phosphooligonucleotide end-products.</text>
        <dbReference type="EC" id="3.1.30.1"/>
    </reaction>
</comment>
<dbReference type="GO" id="GO:0046872">
    <property type="term" value="F:metal ion binding"/>
    <property type="evidence" value="ECO:0007669"/>
    <property type="project" value="UniProtKB-KW"/>
</dbReference>
<evidence type="ECO:0000256" key="2">
    <source>
        <dbReference type="ARBA" id="ARBA00009547"/>
    </source>
</evidence>
<dbReference type="GO" id="GO:0004521">
    <property type="term" value="F:RNA endonuclease activity"/>
    <property type="evidence" value="ECO:0007669"/>
    <property type="project" value="UniProtKB-ARBA"/>
</dbReference>
<evidence type="ECO:0000256" key="5">
    <source>
        <dbReference type="ARBA" id="ARBA00022723"/>
    </source>
</evidence>
<reference evidence="11 12" key="1">
    <citation type="journal article" date="2008" name="Science">
        <title>The Physcomitrella genome reveals evolutionary insights into the conquest of land by plants.</title>
        <authorList>
            <person name="Rensing S."/>
            <person name="Lang D."/>
            <person name="Zimmer A."/>
            <person name="Terry A."/>
            <person name="Salamov A."/>
            <person name="Shapiro H."/>
            <person name="Nishiyama T."/>
            <person name="Perroud P.-F."/>
            <person name="Lindquist E."/>
            <person name="Kamisugi Y."/>
            <person name="Tanahashi T."/>
            <person name="Sakakibara K."/>
            <person name="Fujita T."/>
            <person name="Oishi K."/>
            <person name="Shin-I T."/>
            <person name="Kuroki Y."/>
            <person name="Toyoda A."/>
            <person name="Suzuki Y."/>
            <person name="Hashimoto A."/>
            <person name="Yamaguchi K."/>
            <person name="Sugano A."/>
            <person name="Kohara Y."/>
            <person name="Fujiyama A."/>
            <person name="Anterola A."/>
            <person name="Aoki S."/>
            <person name="Ashton N."/>
            <person name="Barbazuk W.B."/>
            <person name="Barker E."/>
            <person name="Bennetzen J."/>
            <person name="Bezanilla M."/>
            <person name="Blankenship R."/>
            <person name="Cho S.H."/>
            <person name="Dutcher S."/>
            <person name="Estelle M."/>
            <person name="Fawcett J.A."/>
            <person name="Gundlach H."/>
            <person name="Hanada K."/>
            <person name="Heyl A."/>
            <person name="Hicks K.A."/>
            <person name="Hugh J."/>
            <person name="Lohr M."/>
            <person name="Mayer K."/>
            <person name="Melkozernov A."/>
            <person name="Murata T."/>
            <person name="Nelson D."/>
            <person name="Pils B."/>
            <person name="Prigge M."/>
            <person name="Reiss B."/>
            <person name="Renner T."/>
            <person name="Rombauts S."/>
            <person name="Rushton P."/>
            <person name="Sanderfoot A."/>
            <person name="Schween G."/>
            <person name="Shiu S.-H."/>
            <person name="Stueber K."/>
            <person name="Theodoulou F.L."/>
            <person name="Tu H."/>
            <person name="Van de Peer Y."/>
            <person name="Verrier P.J."/>
            <person name="Waters E."/>
            <person name="Wood A."/>
            <person name="Yang L."/>
            <person name="Cove D."/>
            <person name="Cuming A."/>
            <person name="Hasebe M."/>
            <person name="Lucas S."/>
            <person name="Mishler D.B."/>
            <person name="Reski R."/>
            <person name="Grigoriev I."/>
            <person name="Quatrano R.S."/>
            <person name="Boore J.L."/>
        </authorList>
    </citation>
    <scope>NUCLEOTIDE SEQUENCE [LARGE SCALE GENOMIC DNA]</scope>
    <source>
        <strain evidence="11 12">cv. Gransden 2004</strain>
    </source>
</reference>
<evidence type="ECO:0000256" key="4">
    <source>
        <dbReference type="ARBA" id="ARBA00022722"/>
    </source>
</evidence>
<dbReference type="SUPFAM" id="SSF48537">
    <property type="entry name" value="Phospholipase C/P1 nuclease"/>
    <property type="match status" value="1"/>
</dbReference>
<dbReference type="GO" id="GO:0004519">
    <property type="term" value="F:endonuclease activity"/>
    <property type="evidence" value="ECO:0000318"/>
    <property type="project" value="GO_Central"/>
</dbReference>
<dbReference type="Proteomes" id="UP000006727">
    <property type="component" value="Chromosome 10"/>
</dbReference>